<feature type="signal peptide" evidence="1">
    <location>
        <begin position="1"/>
        <end position="19"/>
    </location>
</feature>
<evidence type="ECO:0000313" key="3">
    <source>
        <dbReference type="Proteomes" id="UP000699042"/>
    </source>
</evidence>
<evidence type="ECO:0000313" key="2">
    <source>
        <dbReference type="EMBL" id="KAG7050025.1"/>
    </source>
</evidence>
<protein>
    <submittedName>
        <fullName evidence="2">Uncharacterized protein</fullName>
    </submittedName>
</protein>
<accession>A0A9P7R5S5</accession>
<comment type="caution">
    <text evidence="2">The sequence shown here is derived from an EMBL/GenBank/DDBJ whole genome shotgun (WGS) entry which is preliminary data.</text>
</comment>
<dbReference type="AlphaFoldDB" id="A0A9P7R5S5"/>
<gene>
    <name evidence="2" type="ORF">JMJ77_012781</name>
</gene>
<evidence type="ECO:0000256" key="1">
    <source>
        <dbReference type="SAM" id="SignalP"/>
    </source>
</evidence>
<keyword evidence="3" id="KW-1185">Reference proteome</keyword>
<dbReference type="Proteomes" id="UP000699042">
    <property type="component" value="Unassembled WGS sequence"/>
</dbReference>
<sequence>MMLGQGAALIVSSVWLFGALELAGDGGVPMAGFGVMREMPILGGGVFVLRGSFVRR</sequence>
<dbReference type="EMBL" id="JAESDN010000005">
    <property type="protein sequence ID" value="KAG7050025.1"/>
    <property type="molecule type" value="Genomic_DNA"/>
</dbReference>
<name>A0A9P7R5S5_9PEZI</name>
<organism evidence="2 3">
    <name type="scientific">Colletotrichum scovillei</name>
    <dbReference type="NCBI Taxonomy" id="1209932"/>
    <lineage>
        <taxon>Eukaryota</taxon>
        <taxon>Fungi</taxon>
        <taxon>Dikarya</taxon>
        <taxon>Ascomycota</taxon>
        <taxon>Pezizomycotina</taxon>
        <taxon>Sordariomycetes</taxon>
        <taxon>Hypocreomycetidae</taxon>
        <taxon>Glomerellales</taxon>
        <taxon>Glomerellaceae</taxon>
        <taxon>Colletotrichum</taxon>
        <taxon>Colletotrichum acutatum species complex</taxon>
    </lineage>
</organism>
<keyword evidence="1" id="KW-0732">Signal</keyword>
<reference evidence="2" key="1">
    <citation type="submission" date="2021-05" db="EMBL/GenBank/DDBJ databases">
        <title>Comparative genomics of three Colletotrichum scovillei strains and genetic complementation revealed genes involved fungal growth and virulence on chili pepper.</title>
        <authorList>
            <person name="Hsieh D.-K."/>
            <person name="Chuang S.-C."/>
            <person name="Chen C.-Y."/>
            <person name="Chao Y.-T."/>
            <person name="Lu M.-Y.J."/>
            <person name="Lee M.-H."/>
            <person name="Shih M.-C."/>
        </authorList>
    </citation>
    <scope>NUCLEOTIDE SEQUENCE</scope>
    <source>
        <strain evidence="2">Coll-153</strain>
    </source>
</reference>
<proteinExistence type="predicted"/>
<feature type="chain" id="PRO_5040391652" evidence="1">
    <location>
        <begin position="20"/>
        <end position="56"/>
    </location>
</feature>